<keyword evidence="3" id="KW-0645">Protease</keyword>
<feature type="transmembrane region" description="Helical" evidence="1">
    <location>
        <begin position="376"/>
        <end position="394"/>
    </location>
</feature>
<feature type="transmembrane region" description="Helical" evidence="1">
    <location>
        <begin position="265"/>
        <end position="282"/>
    </location>
</feature>
<dbReference type="InterPro" id="IPR026898">
    <property type="entry name" value="PrsW"/>
</dbReference>
<dbReference type="SMART" id="SM00240">
    <property type="entry name" value="FHA"/>
    <property type="match status" value="1"/>
</dbReference>
<keyword evidence="1" id="KW-0812">Transmembrane</keyword>
<dbReference type="Proteomes" id="UP001333818">
    <property type="component" value="Unassembled WGS sequence"/>
</dbReference>
<reference evidence="3" key="1">
    <citation type="submission" date="2024-01" db="EMBL/GenBank/DDBJ databases">
        <title>Bank of Algae and Cyanobacteria of the Azores (BACA) strain genomes.</title>
        <authorList>
            <person name="Luz R."/>
            <person name="Cordeiro R."/>
            <person name="Fonseca A."/>
            <person name="Goncalves V."/>
        </authorList>
    </citation>
    <scope>NUCLEOTIDE SEQUENCE</scope>
    <source>
        <strain evidence="3">BACA0141</strain>
    </source>
</reference>
<keyword evidence="4" id="KW-1185">Reference proteome</keyword>
<dbReference type="InterPro" id="IPR000253">
    <property type="entry name" value="FHA_dom"/>
</dbReference>
<dbReference type="SUPFAM" id="SSF49879">
    <property type="entry name" value="SMAD/FHA domain"/>
    <property type="match status" value="1"/>
</dbReference>
<feature type="domain" description="FHA" evidence="2">
    <location>
        <begin position="36"/>
        <end position="90"/>
    </location>
</feature>
<dbReference type="PROSITE" id="PS50006">
    <property type="entry name" value="FHA_DOMAIN"/>
    <property type="match status" value="1"/>
</dbReference>
<gene>
    <name evidence="3" type="ORF">V2H45_18975</name>
</gene>
<evidence type="ECO:0000259" key="2">
    <source>
        <dbReference type="PROSITE" id="PS50006"/>
    </source>
</evidence>
<proteinExistence type="predicted"/>
<keyword evidence="3" id="KW-0378">Hydrolase</keyword>
<dbReference type="GO" id="GO:0006508">
    <property type="term" value="P:proteolysis"/>
    <property type="evidence" value="ECO:0007669"/>
    <property type="project" value="UniProtKB-KW"/>
</dbReference>
<dbReference type="RefSeq" id="WP_330485267.1">
    <property type="nucleotide sequence ID" value="NZ_JAZBJZ010000096.1"/>
</dbReference>
<dbReference type="InterPro" id="IPR008984">
    <property type="entry name" value="SMAD_FHA_dom_sf"/>
</dbReference>
<dbReference type="Gene3D" id="2.60.200.20">
    <property type="match status" value="1"/>
</dbReference>
<comment type="caution">
    <text evidence="3">The sequence shown here is derived from an EMBL/GenBank/DDBJ whole genome shotgun (WGS) entry which is preliminary data.</text>
</comment>
<sequence>MANLSSYSGFLRQTGANGSSSGFQVGVFQLSANYEVTIGREADCQIVLESTRYGGVSRHHASVRPLAEVGTWEVCDLGSSNGTFINGDRLSGCRRLQPGDRIVLGEQVIEFTFELQAVQPVVTPNSPANPPTNALSMSQLIPILSTGKDLKSKAFLIPAIVTVLCVVSMFMTIGNFVAFAGLLAFYLAGAAFFVVYRLCGKRKPWWLLLAAAIATAAAIVSPLFKLFVFVFRGLLPGDVFHVPESAGFMSHLIANFFGAGMLEELLKSLPVFVCYFLGLLLAKSPRWRERLGVCEPLDGILVGAASAVGFTLLETLGQYVPNIVVKVGESSGEGAAYFVGLQLLIPRILGSVAGHMAYSGYFGYFIGLSALKPSKWWLILPIGYLTSATMHGFWNASASMAGNELVQGAILAVVGVFSYAFLAAAILKARTLSPTRSQNFATRLKL</sequence>
<evidence type="ECO:0000256" key="1">
    <source>
        <dbReference type="SAM" id="Phobius"/>
    </source>
</evidence>
<evidence type="ECO:0000313" key="3">
    <source>
        <dbReference type="EMBL" id="MEE3718831.1"/>
    </source>
</evidence>
<dbReference type="GO" id="GO:0008233">
    <property type="term" value="F:peptidase activity"/>
    <property type="evidence" value="ECO:0007669"/>
    <property type="project" value="UniProtKB-KW"/>
</dbReference>
<dbReference type="PANTHER" id="PTHR36844">
    <property type="entry name" value="PROTEASE PRSW"/>
    <property type="match status" value="1"/>
</dbReference>
<dbReference type="PANTHER" id="PTHR36844:SF1">
    <property type="entry name" value="PROTEASE PRSW"/>
    <property type="match status" value="1"/>
</dbReference>
<name>A0AAW9Q7A9_9CYAN</name>
<dbReference type="CDD" id="cd00060">
    <property type="entry name" value="FHA"/>
    <property type="match status" value="1"/>
</dbReference>
<protein>
    <submittedName>
        <fullName evidence="3">PrsW family glutamic-type intramembrane protease</fullName>
        <ecNumber evidence="3">3.4.-.-</ecNumber>
    </submittedName>
</protein>
<dbReference type="Pfam" id="PF13367">
    <property type="entry name" value="PrsW-protease"/>
    <property type="match status" value="1"/>
</dbReference>
<evidence type="ECO:0000313" key="4">
    <source>
        <dbReference type="Proteomes" id="UP001333818"/>
    </source>
</evidence>
<feature type="transmembrane region" description="Helical" evidence="1">
    <location>
        <begin position="179"/>
        <end position="199"/>
    </location>
</feature>
<keyword evidence="1" id="KW-1133">Transmembrane helix</keyword>
<keyword evidence="1" id="KW-0472">Membrane</keyword>
<dbReference type="Pfam" id="PF00498">
    <property type="entry name" value="FHA"/>
    <property type="match status" value="1"/>
</dbReference>
<dbReference type="EC" id="3.4.-.-" evidence="3"/>
<feature type="transmembrane region" description="Helical" evidence="1">
    <location>
        <begin position="206"/>
        <end position="231"/>
    </location>
</feature>
<dbReference type="AlphaFoldDB" id="A0AAW9Q7A9"/>
<organism evidence="3 4">
    <name type="scientific">Tumidithrix elongata BACA0141</name>
    <dbReference type="NCBI Taxonomy" id="2716417"/>
    <lineage>
        <taxon>Bacteria</taxon>
        <taxon>Bacillati</taxon>
        <taxon>Cyanobacteriota</taxon>
        <taxon>Cyanophyceae</taxon>
        <taxon>Pseudanabaenales</taxon>
        <taxon>Pseudanabaenaceae</taxon>
        <taxon>Tumidithrix</taxon>
        <taxon>Tumidithrix elongata</taxon>
    </lineage>
</organism>
<accession>A0AAW9Q7A9</accession>
<feature type="transmembrane region" description="Helical" evidence="1">
    <location>
        <begin position="406"/>
        <end position="427"/>
    </location>
</feature>
<feature type="transmembrane region" description="Helical" evidence="1">
    <location>
        <begin position="154"/>
        <end position="173"/>
    </location>
</feature>
<dbReference type="EMBL" id="JAZBJZ010000096">
    <property type="protein sequence ID" value="MEE3718831.1"/>
    <property type="molecule type" value="Genomic_DNA"/>
</dbReference>